<dbReference type="InterPro" id="IPR001466">
    <property type="entry name" value="Beta-lactam-related"/>
</dbReference>
<accession>A0A6M1S3B6</accession>
<dbReference type="Gene3D" id="3.40.710.10">
    <property type="entry name" value="DD-peptidase/beta-lactamase superfamily"/>
    <property type="match status" value="1"/>
</dbReference>
<dbReference type="AlphaFoldDB" id="A0A6M1S3B6"/>
<evidence type="ECO:0000259" key="1">
    <source>
        <dbReference type="Pfam" id="PF00144"/>
    </source>
</evidence>
<evidence type="ECO:0000313" key="3">
    <source>
        <dbReference type="Proteomes" id="UP000477849"/>
    </source>
</evidence>
<name>A0A6M1S3B6_9HYPH</name>
<dbReference type="InterPro" id="IPR012338">
    <property type="entry name" value="Beta-lactam/transpept-like"/>
</dbReference>
<sequence length="322" mass="35065">MAQEPAAMAVAVYENGVLTGIASPAAAGLSLNASSPMRSASNTKTFVAATVLSMWEAGELDLDDPVGARTSVPIADILRGGGYDVDRITIRHLLSHSAGLHDHADESFLDLILEEPGRRWTREEQVRLCMTRGGPDTPAGTRFRYSDTGYILLGDIVETRLGQPLASVVRERMGFDALGLSTTWWEAMEPAPDGVSLHGRQFFRNKDVFRFDPTMDLYGGGGLVMSASDLAKAMAAIFEGRVFRRKETLSEMLKPGSHEGGADYRLGVFASGDGEGRFFWHIGFWGSAAYYQPERGLSVAGYTSRRGDRSRLMLLIENGMMG</sequence>
<dbReference type="PANTHER" id="PTHR43283">
    <property type="entry name" value="BETA-LACTAMASE-RELATED"/>
    <property type="match status" value="1"/>
</dbReference>
<dbReference type="InterPro" id="IPR050789">
    <property type="entry name" value="Diverse_Enzym_Activities"/>
</dbReference>
<protein>
    <submittedName>
        <fullName evidence="2">Beta-lactamase family protein</fullName>
    </submittedName>
</protein>
<dbReference type="SUPFAM" id="SSF56601">
    <property type="entry name" value="beta-lactamase/transpeptidase-like"/>
    <property type="match status" value="1"/>
</dbReference>
<feature type="domain" description="Beta-lactamase-related" evidence="1">
    <location>
        <begin position="7"/>
        <end position="308"/>
    </location>
</feature>
<reference evidence="2 3" key="1">
    <citation type="submission" date="2020-02" db="EMBL/GenBank/DDBJ databases">
        <title>Genome sequence of the type strain CCBAU10050 of Rhizobium daejeonense.</title>
        <authorList>
            <person name="Gao J."/>
            <person name="Sun J."/>
        </authorList>
    </citation>
    <scope>NUCLEOTIDE SEQUENCE [LARGE SCALE GENOMIC DNA]</scope>
    <source>
        <strain evidence="2 3">CCBAU10050</strain>
    </source>
</reference>
<keyword evidence="3" id="KW-1185">Reference proteome</keyword>
<gene>
    <name evidence="2" type="ORF">G6N76_08275</name>
</gene>
<organism evidence="2 3">
    <name type="scientific">Rhizobium daejeonense</name>
    <dbReference type="NCBI Taxonomy" id="240521"/>
    <lineage>
        <taxon>Bacteria</taxon>
        <taxon>Pseudomonadati</taxon>
        <taxon>Pseudomonadota</taxon>
        <taxon>Alphaproteobacteria</taxon>
        <taxon>Hyphomicrobiales</taxon>
        <taxon>Rhizobiaceae</taxon>
        <taxon>Rhizobium/Agrobacterium group</taxon>
        <taxon>Rhizobium</taxon>
    </lineage>
</organism>
<dbReference type="EMBL" id="JAAKZH010000002">
    <property type="protein sequence ID" value="NGO63670.1"/>
    <property type="molecule type" value="Genomic_DNA"/>
</dbReference>
<dbReference type="PANTHER" id="PTHR43283:SF7">
    <property type="entry name" value="BETA-LACTAMASE-RELATED DOMAIN-CONTAINING PROTEIN"/>
    <property type="match status" value="1"/>
</dbReference>
<dbReference type="Proteomes" id="UP000477849">
    <property type="component" value="Unassembled WGS sequence"/>
</dbReference>
<evidence type="ECO:0000313" key="2">
    <source>
        <dbReference type="EMBL" id="NGO63670.1"/>
    </source>
</evidence>
<comment type="caution">
    <text evidence="2">The sequence shown here is derived from an EMBL/GenBank/DDBJ whole genome shotgun (WGS) entry which is preliminary data.</text>
</comment>
<dbReference type="Pfam" id="PF00144">
    <property type="entry name" value="Beta-lactamase"/>
    <property type="match status" value="1"/>
</dbReference>
<proteinExistence type="predicted"/>